<gene>
    <name evidence="3" type="primary">CYP106</name>
</gene>
<evidence type="ECO:0000256" key="2">
    <source>
        <dbReference type="SAM" id="Phobius"/>
    </source>
</evidence>
<accession>Q45309</accession>
<sequence length="88" mass="10298">MWKLVVSYLPEGPVFIQAVLVFSSIYYYKLLSGIRKFRGRVMEVKKWKSAVKKIGNHANEKENKQESIHQDSSNHVTDLSKNDFLFSY</sequence>
<feature type="region of interest" description="Disordered" evidence="1">
    <location>
        <begin position="57"/>
        <end position="88"/>
    </location>
</feature>
<feature type="compositionally biased region" description="Polar residues" evidence="1">
    <location>
        <begin position="70"/>
        <end position="79"/>
    </location>
</feature>
<reference evidence="3" key="1">
    <citation type="journal article" date="1995" name="J. Biol. Chem.">
        <title>The molecular cloning and characterization of BM1P1 and BM1P2 proteins, putative positive transcription factors involved in barbiturate-mediated induction of the genes encoding cytochrome P450BM-1 of Bacillus megaterium.</title>
        <authorList>
            <person name="He J.S."/>
            <person name="Liang Q."/>
            <person name="Fulco A.J."/>
        </authorList>
    </citation>
    <scope>NUCLEOTIDE SEQUENCE</scope>
</reference>
<dbReference type="PIR" id="A57399">
    <property type="entry name" value="A57399"/>
</dbReference>
<evidence type="ECO:0000313" key="3">
    <source>
        <dbReference type="EMBL" id="AAC60493.1"/>
    </source>
</evidence>
<evidence type="ECO:0000256" key="1">
    <source>
        <dbReference type="SAM" id="MobiDB-lite"/>
    </source>
</evidence>
<keyword evidence="2" id="KW-1133">Transmembrane helix</keyword>
<protein>
    <submittedName>
        <fullName evidence="3">BM1P2</fullName>
    </submittedName>
</protein>
<feature type="transmembrane region" description="Helical" evidence="2">
    <location>
        <begin position="12"/>
        <end position="30"/>
    </location>
</feature>
<organism evidence="3">
    <name type="scientific">Priestia megaterium</name>
    <name type="common">Bacillus megaterium</name>
    <dbReference type="NCBI Taxonomy" id="1404"/>
    <lineage>
        <taxon>Bacteria</taxon>
        <taxon>Bacillati</taxon>
        <taxon>Bacillota</taxon>
        <taxon>Bacilli</taxon>
        <taxon>Bacillales</taxon>
        <taxon>Bacillaceae</taxon>
        <taxon>Priestia</taxon>
    </lineage>
</organism>
<keyword evidence="2" id="KW-0472">Membrane</keyword>
<name>Q45309_PRIMG</name>
<dbReference type="AlphaFoldDB" id="Q45309"/>
<dbReference type="EMBL" id="S79230">
    <property type="protein sequence ID" value="AAC60493.1"/>
    <property type="molecule type" value="Genomic_DNA"/>
</dbReference>
<feature type="compositionally biased region" description="Basic and acidic residues" evidence="1">
    <location>
        <begin position="58"/>
        <end position="69"/>
    </location>
</feature>
<proteinExistence type="predicted"/>
<keyword evidence="2" id="KW-0812">Transmembrane</keyword>